<proteinExistence type="predicted"/>
<accession>A0A4S5BHH3</accession>
<dbReference type="Proteomes" id="UP000306697">
    <property type="component" value="Unassembled WGS sequence"/>
</dbReference>
<dbReference type="EMBL" id="SSWL01000003">
    <property type="protein sequence ID" value="THJ30225.1"/>
    <property type="molecule type" value="Genomic_DNA"/>
</dbReference>
<name>A0A4S5BHH3_BIFLI</name>
<organism evidence="1 2">
    <name type="scientific">Bifidobacterium longum subsp. infantis</name>
    <dbReference type="NCBI Taxonomy" id="1682"/>
    <lineage>
        <taxon>Bacteria</taxon>
        <taxon>Bacillati</taxon>
        <taxon>Actinomycetota</taxon>
        <taxon>Actinomycetes</taxon>
        <taxon>Bifidobacteriales</taxon>
        <taxon>Bifidobacteriaceae</taxon>
        <taxon>Bifidobacterium</taxon>
    </lineage>
</organism>
<sequence length="131" mass="15633">MFGMWLDNVYYSRLEILTTEPSLMRADVRKQVFRIEDITNYGESRARPTFRLQRCSWFTAFRSWLADELDTMRENIALNGWRRMFDGMESFGYWLYNYKEIGMKPFIGGSEVIDVAGRLVTEDGRCWTMSY</sequence>
<evidence type="ECO:0000313" key="2">
    <source>
        <dbReference type="Proteomes" id="UP000306697"/>
    </source>
</evidence>
<gene>
    <name evidence="1" type="ORF">E6L38_02555</name>
</gene>
<reference evidence="1 2" key="1">
    <citation type="submission" date="2019-04" db="EMBL/GenBank/DDBJ databases">
        <title>Genome Announcement To Ensure Probiotic Safety of Bifidobacterium longum subsp infantis UBBI-01.</title>
        <authorList>
            <person name="Sulthana A."/>
            <person name="Lakshmi S.G."/>
            <person name="Madempudi R.S."/>
        </authorList>
    </citation>
    <scope>NUCLEOTIDE SEQUENCE [LARGE SCALE GENOMIC DNA]</scope>
    <source>
        <strain evidence="1 2">UBBI-01</strain>
    </source>
</reference>
<dbReference type="AlphaFoldDB" id="A0A4S5BHH3"/>
<comment type="caution">
    <text evidence="1">The sequence shown here is derived from an EMBL/GenBank/DDBJ whole genome shotgun (WGS) entry which is preliminary data.</text>
</comment>
<evidence type="ECO:0000313" key="1">
    <source>
        <dbReference type="EMBL" id="THJ30225.1"/>
    </source>
</evidence>
<dbReference type="RefSeq" id="WP_136500217.1">
    <property type="nucleotide sequence ID" value="NZ_SSWL01000003.1"/>
</dbReference>
<protein>
    <submittedName>
        <fullName evidence="1">Uncharacterized protein</fullName>
    </submittedName>
</protein>